<keyword evidence="3" id="KW-1185">Reference proteome</keyword>
<feature type="transmembrane region" description="Helical" evidence="1">
    <location>
        <begin position="12"/>
        <end position="30"/>
    </location>
</feature>
<comment type="caution">
    <text evidence="2">The sequence shown here is derived from an EMBL/GenBank/DDBJ whole genome shotgun (WGS) entry which is preliminary data.</text>
</comment>
<evidence type="ECO:0000313" key="2">
    <source>
        <dbReference type="EMBL" id="GEO18368.1"/>
    </source>
</evidence>
<keyword evidence="1" id="KW-0812">Transmembrane</keyword>
<name>A0A512C2C8_9HYPH</name>
<evidence type="ECO:0000256" key="1">
    <source>
        <dbReference type="SAM" id="Phobius"/>
    </source>
</evidence>
<protein>
    <submittedName>
        <fullName evidence="2">Uncharacterized protein</fullName>
    </submittedName>
</protein>
<keyword evidence="1" id="KW-0472">Membrane</keyword>
<dbReference type="AlphaFoldDB" id="A0A512C2C8"/>
<feature type="transmembrane region" description="Helical" evidence="1">
    <location>
        <begin position="37"/>
        <end position="56"/>
    </location>
</feature>
<accession>A0A512C2C8</accession>
<sequence>MVSPMSKQSEWTIKGGIIGGLFGVGVHLVLRTIFWCLYVFLRFWYITLPLIAYFYIAHKVSYWWNNEAERDAIYASFQADRVTLSGIRPIMTTSGIRFIEFDINNNTNARVFQVKATCTYEPEELRNEDFKINRIHTEYAFAEHIKPGESKRVRLPLEPNGYLWQAKSENLTNLRCEPHFDYEVSDLFRGDMKKWRLGSQMEVVLNHVLKPRYATGNRTYVEVEGRMTNNSTVTIGTINVLCDVTNNAGFTDGHGKHYRNLDLKPGQTMSLDGRVTEVTYKPVATLCRVNSVREKD</sequence>
<reference evidence="2 3" key="1">
    <citation type="submission" date="2019-07" db="EMBL/GenBank/DDBJ databases">
        <title>Whole genome shotgun sequence of Microvirga aerophila NBRC 106136.</title>
        <authorList>
            <person name="Hosoyama A."/>
            <person name="Uohara A."/>
            <person name="Ohji S."/>
            <person name="Ichikawa N."/>
        </authorList>
    </citation>
    <scope>NUCLEOTIDE SEQUENCE [LARGE SCALE GENOMIC DNA]</scope>
    <source>
        <strain evidence="2 3">NBRC 106136</strain>
    </source>
</reference>
<dbReference type="EMBL" id="BJYU01000185">
    <property type="protein sequence ID" value="GEO18368.1"/>
    <property type="molecule type" value="Genomic_DNA"/>
</dbReference>
<keyword evidence="1" id="KW-1133">Transmembrane helix</keyword>
<evidence type="ECO:0000313" key="3">
    <source>
        <dbReference type="Proteomes" id="UP000321085"/>
    </source>
</evidence>
<organism evidence="2 3">
    <name type="scientific">Microvirga aerophila</name>
    <dbReference type="NCBI Taxonomy" id="670291"/>
    <lineage>
        <taxon>Bacteria</taxon>
        <taxon>Pseudomonadati</taxon>
        <taxon>Pseudomonadota</taxon>
        <taxon>Alphaproteobacteria</taxon>
        <taxon>Hyphomicrobiales</taxon>
        <taxon>Methylobacteriaceae</taxon>
        <taxon>Microvirga</taxon>
    </lineage>
</organism>
<proteinExistence type="predicted"/>
<dbReference type="Proteomes" id="UP000321085">
    <property type="component" value="Unassembled WGS sequence"/>
</dbReference>
<gene>
    <name evidence="2" type="ORF">MAE02_60640</name>
</gene>